<dbReference type="CDD" id="cd03713">
    <property type="entry name" value="EFG_mtEFG_C"/>
    <property type="match status" value="1"/>
</dbReference>
<protein>
    <recommendedName>
        <fullName evidence="1">Elongation factor G</fullName>
    </recommendedName>
</protein>
<feature type="domain" description="Tr-type G" evidence="7">
    <location>
        <begin position="7"/>
        <end position="283"/>
    </location>
</feature>
<keyword evidence="2" id="KW-0547">Nucleotide-binding</keyword>
<evidence type="ECO:0000313" key="8">
    <source>
        <dbReference type="EMBL" id="RXS98026.1"/>
    </source>
</evidence>
<dbReference type="PANTHER" id="PTHR43261:SF6">
    <property type="entry name" value="ELONGATION FACTOR G-LIKE PROTEIN"/>
    <property type="match status" value="1"/>
</dbReference>
<dbReference type="SMART" id="SM00838">
    <property type="entry name" value="EFG_C"/>
    <property type="match status" value="1"/>
</dbReference>
<dbReference type="OrthoDB" id="9804431at2"/>
<dbReference type="SMART" id="SM00889">
    <property type="entry name" value="EFG_IV"/>
    <property type="match status" value="1"/>
</dbReference>
<dbReference type="GO" id="GO:0003746">
    <property type="term" value="F:translation elongation factor activity"/>
    <property type="evidence" value="ECO:0007669"/>
    <property type="project" value="UniProtKB-KW"/>
</dbReference>
<dbReference type="Pfam" id="PF00009">
    <property type="entry name" value="GTP_EFTU"/>
    <property type="match status" value="1"/>
</dbReference>
<dbReference type="SUPFAM" id="SSF52540">
    <property type="entry name" value="P-loop containing nucleoside triphosphate hydrolases"/>
    <property type="match status" value="1"/>
</dbReference>
<evidence type="ECO:0000259" key="7">
    <source>
        <dbReference type="PROSITE" id="PS51722"/>
    </source>
</evidence>
<dbReference type="SUPFAM" id="SSF50447">
    <property type="entry name" value="Translation proteins"/>
    <property type="match status" value="1"/>
</dbReference>
<dbReference type="GO" id="GO:0032790">
    <property type="term" value="P:ribosome disassembly"/>
    <property type="evidence" value="ECO:0007669"/>
    <property type="project" value="TreeGrafter"/>
</dbReference>
<keyword evidence="3 8" id="KW-0251">Elongation factor</keyword>
<dbReference type="NCBIfam" id="TIGR00231">
    <property type="entry name" value="small_GTP"/>
    <property type="match status" value="1"/>
</dbReference>
<sequence>MKSYLGNEIRNVAVVGHAHSGKTTLISALLHAAHMTPRLGHVEDGSAVTAYDEEEVARRTTMQTAVAFAEWNGIKVNLVDTPGFHMFLHEARAAMIPVESALVVINTPCGLEPMTERVWQYAEEFNLPRVVVLNQMDHPRAAENVHSTINALREHFGRHLIPVQLPMVGASGFEGVVDLVTMQAFFYTPNGDGAGRIGDIPESMRETVKAAHEVLVELVAEGKDDLMEEFFAQGTIPEQHLITALHEAIREDRIFPVLFASGGACIATDHLLDFLKVYAPSPAERAPIAARAAHQVPSIHGAAMTNGTSHGHASADVLSATPSPGLVQEFVMRKVDDGEPPSLFVFKTMTDPFAGRISFFKVFSGVVKNDAMLANYSRHSVEKLSHLCVMQGHTAVPVADLHAGDLGAVAKLKETYTCDSLGDKGHDIFFEPVTVPEAAMTWAIEPRTRADEDKLAGALHKLMEEDLLVRFFRDPQTKEFLIAGAGQPHIEAVVSKLRRRYHTEVTLKAPKVPYRETIRSRAEAQGKHKKQTGGHGQYGDCKIRIEPLPRGSGFEFINDIFGGAIPRQYVPAVEKGIQEAAARGCLAGHPVTDFRATVYDGSFHEVDSNELSFKMAGRLAFRKCMEQARPALLEPVMRVEIDAPEEFAGALMGDLNQRRGRVQGMDSSGARNGTTRLHAEVPMAEMLSYGQTLTALTQGRGSFHMEMDHYDLVPQPIADKLIASAKRPAADEDES</sequence>
<evidence type="ECO:0000256" key="2">
    <source>
        <dbReference type="ARBA" id="ARBA00022741"/>
    </source>
</evidence>
<dbReference type="GO" id="GO:0005525">
    <property type="term" value="F:GTP binding"/>
    <property type="evidence" value="ECO:0007669"/>
    <property type="project" value="UniProtKB-KW"/>
</dbReference>
<dbReference type="InterPro" id="IPR009022">
    <property type="entry name" value="EFG_III"/>
</dbReference>
<dbReference type="InterPro" id="IPR035649">
    <property type="entry name" value="EFG_V"/>
</dbReference>
<keyword evidence="5" id="KW-0342">GTP-binding</keyword>
<dbReference type="SUPFAM" id="SSF54980">
    <property type="entry name" value="EF-G C-terminal domain-like"/>
    <property type="match status" value="2"/>
</dbReference>
<dbReference type="SUPFAM" id="SSF54211">
    <property type="entry name" value="Ribosomal protein S5 domain 2-like"/>
    <property type="match status" value="1"/>
</dbReference>
<comment type="caution">
    <text evidence="8">The sequence shown here is derived from an EMBL/GenBank/DDBJ whole genome shotgun (WGS) entry which is preliminary data.</text>
</comment>
<dbReference type="InterPro" id="IPR000795">
    <property type="entry name" value="T_Tr_GTP-bd_dom"/>
</dbReference>
<dbReference type="Gene3D" id="3.40.50.300">
    <property type="entry name" value="P-loop containing nucleotide triphosphate hydrolases"/>
    <property type="match status" value="1"/>
</dbReference>
<dbReference type="InterPro" id="IPR035647">
    <property type="entry name" value="EFG_III/V"/>
</dbReference>
<dbReference type="GO" id="GO:0003924">
    <property type="term" value="F:GTPase activity"/>
    <property type="evidence" value="ECO:0007669"/>
    <property type="project" value="InterPro"/>
</dbReference>
<reference evidence="8 9" key="1">
    <citation type="journal article" date="2016" name="Int. J. Syst. Evol. Microbiol.">
        <title>Acidipila dinghuensis sp. nov., an acidobacterium isolated from forest soil.</title>
        <authorList>
            <person name="Jiang Y.W."/>
            <person name="Wang J."/>
            <person name="Chen M.H."/>
            <person name="Lv Y.Y."/>
            <person name="Qiu L.H."/>
        </authorList>
    </citation>
    <scope>NUCLEOTIDE SEQUENCE [LARGE SCALE GENOMIC DNA]</scope>
    <source>
        <strain evidence="8 9">DHOF10</strain>
    </source>
</reference>
<dbReference type="InterPro" id="IPR009000">
    <property type="entry name" value="Transl_B-barrel_sf"/>
</dbReference>
<dbReference type="CDD" id="cd04170">
    <property type="entry name" value="EF-G_bact"/>
    <property type="match status" value="1"/>
</dbReference>
<evidence type="ECO:0000256" key="3">
    <source>
        <dbReference type="ARBA" id="ARBA00022768"/>
    </source>
</evidence>
<evidence type="ECO:0000313" key="9">
    <source>
        <dbReference type="Proteomes" id="UP000290253"/>
    </source>
</evidence>
<dbReference type="PROSITE" id="PS51722">
    <property type="entry name" value="G_TR_2"/>
    <property type="match status" value="1"/>
</dbReference>
<keyword evidence="9" id="KW-1185">Reference proteome</keyword>
<dbReference type="Gene3D" id="3.30.70.240">
    <property type="match status" value="1"/>
</dbReference>
<dbReference type="CDD" id="cd01434">
    <property type="entry name" value="EFG_mtEFG1_IV"/>
    <property type="match status" value="1"/>
</dbReference>
<dbReference type="Pfam" id="PF00679">
    <property type="entry name" value="EFG_C"/>
    <property type="match status" value="1"/>
</dbReference>
<dbReference type="InterPro" id="IPR000640">
    <property type="entry name" value="EFG_V-like"/>
</dbReference>
<dbReference type="AlphaFoldDB" id="A0A4Q1SK33"/>
<dbReference type="NCBIfam" id="NF009381">
    <property type="entry name" value="PRK12740.1-5"/>
    <property type="match status" value="1"/>
</dbReference>
<dbReference type="InterPro" id="IPR005517">
    <property type="entry name" value="Transl_elong_EFG/EF2_IV"/>
</dbReference>
<dbReference type="Gene3D" id="3.30.230.10">
    <property type="match status" value="1"/>
</dbReference>
<dbReference type="RefSeq" id="WP_129207805.1">
    <property type="nucleotide sequence ID" value="NZ_BMGU01000001.1"/>
</dbReference>
<dbReference type="InterPro" id="IPR041095">
    <property type="entry name" value="EFG_II"/>
</dbReference>
<organism evidence="8 9">
    <name type="scientific">Silvibacterium dinghuense</name>
    <dbReference type="NCBI Taxonomy" id="1560006"/>
    <lineage>
        <taxon>Bacteria</taxon>
        <taxon>Pseudomonadati</taxon>
        <taxon>Acidobacteriota</taxon>
        <taxon>Terriglobia</taxon>
        <taxon>Terriglobales</taxon>
        <taxon>Acidobacteriaceae</taxon>
        <taxon>Silvibacterium</taxon>
    </lineage>
</organism>
<keyword evidence="4" id="KW-0648">Protein biosynthesis</keyword>
<evidence type="ECO:0000256" key="4">
    <source>
        <dbReference type="ARBA" id="ARBA00022917"/>
    </source>
</evidence>
<dbReference type="FunFam" id="3.30.230.10:FF:000003">
    <property type="entry name" value="Elongation factor G"/>
    <property type="match status" value="1"/>
</dbReference>
<dbReference type="Gene3D" id="3.30.70.870">
    <property type="entry name" value="Elongation Factor G (Translational Gtpase), domain 3"/>
    <property type="match status" value="1"/>
</dbReference>
<evidence type="ECO:0000256" key="6">
    <source>
        <dbReference type="ARBA" id="ARBA00024731"/>
    </source>
</evidence>
<gene>
    <name evidence="8" type="ORF">ESZ00_09340</name>
</gene>
<comment type="function">
    <text evidence="6">Catalyzes the GTP-dependent ribosomal translocation step during translation elongation. During this step, the ribosome changes from the pre-translocational (PRE) to the post-translocational (POST) state as the newly formed A-site-bound peptidyl-tRNA and P-site-bound deacylated tRNA move to the P and E sites, respectively. Catalyzes the coordinated movement of the two tRNA molecules, the mRNA and conformational changes in the ribosome.</text>
</comment>
<dbReference type="PANTHER" id="PTHR43261">
    <property type="entry name" value="TRANSLATION ELONGATION FACTOR G-RELATED"/>
    <property type="match status" value="1"/>
</dbReference>
<proteinExistence type="predicted"/>
<dbReference type="Pfam" id="PF03764">
    <property type="entry name" value="EFG_IV"/>
    <property type="match status" value="1"/>
</dbReference>
<dbReference type="Gene3D" id="2.40.30.10">
    <property type="entry name" value="Translation factors"/>
    <property type="match status" value="1"/>
</dbReference>
<dbReference type="FunFam" id="3.30.70.240:FF:000001">
    <property type="entry name" value="Elongation factor G"/>
    <property type="match status" value="1"/>
</dbReference>
<dbReference type="InterPro" id="IPR047872">
    <property type="entry name" value="EFG_IV"/>
</dbReference>
<dbReference type="InterPro" id="IPR014721">
    <property type="entry name" value="Ribsml_uS5_D2-typ_fold_subgr"/>
</dbReference>
<dbReference type="Pfam" id="PF22042">
    <property type="entry name" value="EF-G_D2"/>
    <property type="match status" value="1"/>
</dbReference>
<evidence type="ECO:0000256" key="5">
    <source>
        <dbReference type="ARBA" id="ARBA00023134"/>
    </source>
</evidence>
<dbReference type="Proteomes" id="UP000290253">
    <property type="component" value="Unassembled WGS sequence"/>
</dbReference>
<dbReference type="InterPro" id="IPR005225">
    <property type="entry name" value="Small_GTP-bd"/>
</dbReference>
<dbReference type="InterPro" id="IPR027417">
    <property type="entry name" value="P-loop_NTPase"/>
</dbReference>
<dbReference type="CDD" id="cd16262">
    <property type="entry name" value="EFG_III"/>
    <property type="match status" value="1"/>
</dbReference>
<dbReference type="EMBL" id="SDMK01000001">
    <property type="protein sequence ID" value="RXS98026.1"/>
    <property type="molecule type" value="Genomic_DNA"/>
</dbReference>
<evidence type="ECO:0000256" key="1">
    <source>
        <dbReference type="ARBA" id="ARBA00017872"/>
    </source>
</evidence>
<dbReference type="Pfam" id="PF14492">
    <property type="entry name" value="EFG_III"/>
    <property type="match status" value="1"/>
</dbReference>
<accession>A0A4Q1SK33</accession>
<dbReference type="InterPro" id="IPR053905">
    <property type="entry name" value="EF-G-like_DII"/>
</dbReference>
<name>A0A4Q1SK33_9BACT</name>
<dbReference type="InterPro" id="IPR020568">
    <property type="entry name" value="Ribosomal_Su5_D2-typ_SF"/>
</dbReference>